<evidence type="ECO:0000313" key="2">
    <source>
        <dbReference type="EMBL" id="SMS08638.1"/>
    </source>
</evidence>
<evidence type="ECO:0000313" key="3">
    <source>
        <dbReference type="Proteomes" id="UP000196842"/>
    </source>
</evidence>
<name>A0A1Y6JFA1_PSEVI</name>
<reference evidence="2 3" key="1">
    <citation type="submission" date="2017-05" db="EMBL/GenBank/DDBJ databases">
        <authorList>
            <person name="Song R."/>
            <person name="Chenine A.L."/>
            <person name="Ruprecht R.M."/>
        </authorList>
    </citation>
    <scope>NUCLEOTIDE SEQUENCE [LARGE SCALE GENOMIC DNA]</scope>
    <source>
        <strain evidence="2 3">CFBP 1590</strain>
    </source>
</reference>
<organism evidence="2 3">
    <name type="scientific">Pseudomonas viridiflava</name>
    <name type="common">Phytomonas viridiflava</name>
    <dbReference type="NCBI Taxonomy" id="33069"/>
    <lineage>
        <taxon>Bacteria</taxon>
        <taxon>Pseudomonadati</taxon>
        <taxon>Pseudomonadota</taxon>
        <taxon>Gammaproteobacteria</taxon>
        <taxon>Pseudomonadales</taxon>
        <taxon>Pseudomonadaceae</taxon>
        <taxon>Pseudomonas</taxon>
    </lineage>
</organism>
<accession>A0A1Y6JFA1</accession>
<feature type="transmembrane region" description="Helical" evidence="1">
    <location>
        <begin position="12"/>
        <end position="29"/>
    </location>
</feature>
<dbReference type="AlphaFoldDB" id="A0A1Y6JFA1"/>
<sequence length="141" mass="16209">MLVNFHSQVSAIAFIFTTMIFLAGMVYQFRHLKNFDHKIHRKIISAIESDDLPTLQALRAWDFKDEISAGRDTPNKHAYTIRFKETEKEVMTTKAISFKNTVFVGDNIYINDNSKKALTISKIIHTPSKTILECVFEESGH</sequence>
<proteinExistence type="predicted"/>
<dbReference type="Proteomes" id="UP000196842">
    <property type="component" value="Chromosome I"/>
</dbReference>
<dbReference type="EMBL" id="LT855380">
    <property type="protein sequence ID" value="SMS08638.1"/>
    <property type="molecule type" value="Genomic_DNA"/>
</dbReference>
<protein>
    <submittedName>
        <fullName evidence="2">Hypothetical membrane protein</fullName>
    </submittedName>
</protein>
<keyword evidence="1" id="KW-0472">Membrane</keyword>
<evidence type="ECO:0000256" key="1">
    <source>
        <dbReference type="SAM" id="Phobius"/>
    </source>
</evidence>
<keyword evidence="1" id="KW-0812">Transmembrane</keyword>
<keyword evidence="1" id="KW-1133">Transmembrane helix</keyword>
<dbReference type="KEGG" id="pvd:CFBP1590__1052"/>
<gene>
    <name evidence="2" type="ORF">CFBP1590__1052</name>
</gene>